<dbReference type="InterPro" id="IPR000917">
    <property type="entry name" value="Sulfatase_N"/>
</dbReference>
<dbReference type="CDD" id="cd16145">
    <property type="entry name" value="ARS_like"/>
    <property type="match status" value="1"/>
</dbReference>
<dbReference type="PANTHER" id="PTHR43751">
    <property type="entry name" value="SULFATASE"/>
    <property type="match status" value="1"/>
</dbReference>
<dbReference type="InterPro" id="IPR052701">
    <property type="entry name" value="GAG_Ulvan_Degrading_Sulfatases"/>
</dbReference>
<evidence type="ECO:0000313" key="2">
    <source>
        <dbReference type="EMBL" id="GLR69817.1"/>
    </source>
</evidence>
<dbReference type="PANTHER" id="PTHR43751:SF3">
    <property type="entry name" value="SULFATASE N-TERMINAL DOMAIN-CONTAINING PROTEIN"/>
    <property type="match status" value="1"/>
</dbReference>
<name>A0AA37SVC9_9ALTE</name>
<dbReference type="Proteomes" id="UP001156601">
    <property type="component" value="Unassembled WGS sequence"/>
</dbReference>
<dbReference type="InterPro" id="IPR017850">
    <property type="entry name" value="Alkaline_phosphatase_core_sf"/>
</dbReference>
<dbReference type="Gene3D" id="3.40.720.10">
    <property type="entry name" value="Alkaline Phosphatase, subunit A"/>
    <property type="match status" value="1"/>
</dbReference>
<evidence type="ECO:0000313" key="3">
    <source>
        <dbReference type="Proteomes" id="UP001156601"/>
    </source>
</evidence>
<protein>
    <submittedName>
        <fullName evidence="2">N-acetylgalactosamine-6-sulfatase</fullName>
    </submittedName>
</protein>
<dbReference type="EMBL" id="BSOT01000005">
    <property type="protein sequence ID" value="GLR69817.1"/>
    <property type="molecule type" value="Genomic_DNA"/>
</dbReference>
<proteinExistence type="predicted"/>
<dbReference type="Gene3D" id="3.30.1120.10">
    <property type="match status" value="1"/>
</dbReference>
<organism evidence="2 3">
    <name type="scientific">Agaribacter marinus</name>
    <dbReference type="NCBI Taxonomy" id="1431249"/>
    <lineage>
        <taxon>Bacteria</taxon>
        <taxon>Pseudomonadati</taxon>
        <taxon>Pseudomonadota</taxon>
        <taxon>Gammaproteobacteria</taxon>
        <taxon>Alteromonadales</taxon>
        <taxon>Alteromonadaceae</taxon>
        <taxon>Agaribacter</taxon>
    </lineage>
</organism>
<reference evidence="2" key="2">
    <citation type="submission" date="2023-01" db="EMBL/GenBank/DDBJ databases">
        <title>Draft genome sequence of Agaribacter marinus strain NBRC 110023.</title>
        <authorList>
            <person name="Sun Q."/>
            <person name="Mori K."/>
        </authorList>
    </citation>
    <scope>NUCLEOTIDE SEQUENCE</scope>
    <source>
        <strain evidence="2">NBRC 110023</strain>
    </source>
</reference>
<dbReference type="RefSeq" id="WP_284216126.1">
    <property type="nucleotide sequence ID" value="NZ_BSOT01000005.1"/>
</dbReference>
<dbReference type="AlphaFoldDB" id="A0AA37SVC9"/>
<gene>
    <name evidence="2" type="primary">aslA_1</name>
    <name evidence="2" type="ORF">GCM10007852_07250</name>
</gene>
<comment type="caution">
    <text evidence="2">The sequence shown here is derived from an EMBL/GenBank/DDBJ whole genome shotgun (WGS) entry which is preliminary data.</text>
</comment>
<dbReference type="PROSITE" id="PS51257">
    <property type="entry name" value="PROKAR_LIPOPROTEIN"/>
    <property type="match status" value="1"/>
</dbReference>
<reference evidence="2" key="1">
    <citation type="journal article" date="2014" name="Int. J. Syst. Evol. Microbiol.">
        <title>Complete genome sequence of Corynebacterium casei LMG S-19264T (=DSM 44701T), isolated from a smear-ripened cheese.</title>
        <authorList>
            <consortium name="US DOE Joint Genome Institute (JGI-PGF)"/>
            <person name="Walter F."/>
            <person name="Albersmeier A."/>
            <person name="Kalinowski J."/>
            <person name="Ruckert C."/>
        </authorList>
    </citation>
    <scope>NUCLEOTIDE SEQUENCE</scope>
    <source>
        <strain evidence="2">NBRC 110023</strain>
    </source>
</reference>
<evidence type="ECO:0000259" key="1">
    <source>
        <dbReference type="Pfam" id="PF00884"/>
    </source>
</evidence>
<dbReference type="SUPFAM" id="SSF53649">
    <property type="entry name" value="Alkaline phosphatase-like"/>
    <property type="match status" value="1"/>
</dbReference>
<feature type="domain" description="Sulfatase N-terminal" evidence="1">
    <location>
        <begin position="54"/>
        <end position="394"/>
    </location>
</feature>
<sequence>MKTINLGFISIVCGMLIVATACSDSKKLSELGAKSENSVTNVIPEHSEPVRKQKNIIFILADDMGYGDLGVYGQTKIETPNLDQLAKEGILFSQFYSGATVCAPSRSVLMTGQHLGHTPIRGNGRVEMPLLPEDETVAEVLKSAGYHTGIIGKWGLGDEGSTGLPNKQGFDYFYGYTNQVHAHNHYPEWLWRNDEKVYLANKTEPTPIIYSDFIAGVTKPENRKEYAGDLFFEESEAFIKDNADKPFFLYLSLIQPHANNESDHYDWAHGMEVPSYGMYADKEWPDTAKGYAAMVDHIDQGVGRIMYQLHALGIENDTIVMFTSDNGPHSEGGNDPEFFDSNGPLRGQKRDLYDGGIRVPMIAWGPGTVISNHKTDHIAYFGDFMATAADIAGVSTPKNTDSISFLPTILGEENQSIHEFLYWEFYEWGSAQAIRKNNYKAVRKPMFTGPIEIYDVQHDIGETNDLAAQRPDLVAAFEKSFTEAHVSNPKWSIK</sequence>
<keyword evidence="3" id="KW-1185">Reference proteome</keyword>
<dbReference type="Pfam" id="PF00884">
    <property type="entry name" value="Sulfatase"/>
    <property type="match status" value="1"/>
</dbReference>
<accession>A0AA37SVC9</accession>